<reference evidence="3 4" key="1">
    <citation type="journal article" date="2010" name="Cell">
        <title>The genome of Naegleria gruberi illuminates early eukaryotic versatility.</title>
        <authorList>
            <person name="Fritz-Laylin L.K."/>
            <person name="Prochnik S.E."/>
            <person name="Ginger M.L."/>
            <person name="Dacks J.B."/>
            <person name="Carpenter M.L."/>
            <person name="Field M.C."/>
            <person name="Kuo A."/>
            <person name="Paredez A."/>
            <person name="Chapman J."/>
            <person name="Pham J."/>
            <person name="Shu S."/>
            <person name="Neupane R."/>
            <person name="Cipriano M."/>
            <person name="Mancuso J."/>
            <person name="Tu H."/>
            <person name="Salamov A."/>
            <person name="Lindquist E."/>
            <person name="Shapiro H."/>
            <person name="Lucas S."/>
            <person name="Grigoriev I.V."/>
            <person name="Cande W.Z."/>
            <person name="Fulton C."/>
            <person name="Rokhsar D.S."/>
            <person name="Dawson S.C."/>
        </authorList>
    </citation>
    <scope>NUCLEOTIDE SEQUENCE [LARGE SCALE GENOMIC DNA]</scope>
    <source>
        <strain evidence="3 4">NEG-M</strain>
    </source>
</reference>
<dbReference type="EMBL" id="GG738856">
    <property type="protein sequence ID" value="EFC47078.1"/>
    <property type="molecule type" value="Genomic_DNA"/>
</dbReference>
<dbReference type="InterPro" id="IPR001593">
    <property type="entry name" value="Ribosomal_eS1"/>
</dbReference>
<dbReference type="Pfam" id="PF01015">
    <property type="entry name" value="Ribosomal_S3Ae"/>
    <property type="match status" value="1"/>
</dbReference>
<dbReference type="GO" id="GO:0003735">
    <property type="term" value="F:structural constituent of ribosome"/>
    <property type="evidence" value="ECO:0007669"/>
    <property type="project" value="InterPro"/>
</dbReference>
<dbReference type="eggNOG" id="KOG1628">
    <property type="taxonomic scope" value="Eukaryota"/>
</dbReference>
<evidence type="ECO:0000256" key="1">
    <source>
        <dbReference type="ARBA" id="ARBA00022980"/>
    </source>
</evidence>
<evidence type="ECO:0000256" key="2">
    <source>
        <dbReference type="ARBA" id="ARBA00023274"/>
    </source>
</evidence>
<dbReference type="GeneID" id="8860272"/>
<name>D2V7W8_NAEGR</name>
<gene>
    <name evidence="3" type="ORF">NAEGRDRAFT_64949</name>
</gene>
<evidence type="ECO:0000313" key="4">
    <source>
        <dbReference type="Proteomes" id="UP000006671"/>
    </source>
</evidence>
<dbReference type="Proteomes" id="UP000006671">
    <property type="component" value="Unassembled WGS sequence"/>
</dbReference>
<keyword evidence="2" id="KW-0687">Ribonucleoprotein</keyword>
<evidence type="ECO:0000313" key="3">
    <source>
        <dbReference type="EMBL" id="EFC47078.1"/>
    </source>
</evidence>
<dbReference type="STRING" id="5762.D2V7W8"/>
<protein>
    <submittedName>
        <fullName evidence="3">Predicted protein</fullName>
    </submittedName>
</protein>
<dbReference type="GO" id="GO:0006412">
    <property type="term" value="P:translation"/>
    <property type="evidence" value="ECO:0007669"/>
    <property type="project" value="InterPro"/>
</dbReference>
<organism evidence="4">
    <name type="scientific">Naegleria gruberi</name>
    <name type="common">Amoeba</name>
    <dbReference type="NCBI Taxonomy" id="5762"/>
    <lineage>
        <taxon>Eukaryota</taxon>
        <taxon>Discoba</taxon>
        <taxon>Heterolobosea</taxon>
        <taxon>Tetramitia</taxon>
        <taxon>Eutetramitia</taxon>
        <taxon>Vahlkampfiidae</taxon>
        <taxon>Naegleria</taxon>
    </lineage>
</organism>
<dbReference type="GO" id="GO:1990904">
    <property type="term" value="C:ribonucleoprotein complex"/>
    <property type="evidence" value="ECO:0007669"/>
    <property type="project" value="UniProtKB-KW"/>
</dbReference>
<dbReference type="InParanoid" id="D2V7W8"/>
<dbReference type="AlphaFoldDB" id="D2V7W8"/>
<accession>D2V7W8</accession>
<dbReference type="VEuPathDB" id="AmoebaDB:NAEGRDRAFT_64949"/>
<dbReference type="GO" id="GO:0005840">
    <property type="term" value="C:ribosome"/>
    <property type="evidence" value="ECO:0007669"/>
    <property type="project" value="UniProtKB-KW"/>
</dbReference>
<sequence>MVVGKSKQKRRRCIDPFYFKTTFLVKSPYFEYSKTKHDEYASISTPKLPNSTLDFPLIFTPVTRAIGKTASKLPTHEKVLNRSIETFAPDIMSVKSDLDYNVINLKIYTISERGHAEADFNGFRLTKEKLASIPHKFHTLITLNQVYKSLDGYQVRIFMSATTRARTLQLKKTSYANKSQIKKIRTVMHQTVEKHIKKMKIHDFVERMAVKGGMSKEICQQCENIYPVNEEILITKIKVVERPPREEK</sequence>
<dbReference type="RefSeq" id="XP_002679822.1">
    <property type="nucleotide sequence ID" value="XM_002679776.1"/>
</dbReference>
<dbReference type="OrthoDB" id="9834376at2759"/>
<dbReference type="SMART" id="SM01397">
    <property type="entry name" value="Ribosomal_S3Ae"/>
    <property type="match status" value="1"/>
</dbReference>
<proteinExistence type="predicted"/>
<keyword evidence="1" id="KW-0689">Ribosomal protein</keyword>
<dbReference type="KEGG" id="ngr:NAEGRDRAFT_64949"/>
<keyword evidence="4" id="KW-1185">Reference proteome</keyword>